<evidence type="ECO:0000313" key="2">
    <source>
        <dbReference type="Proteomes" id="UP000542776"/>
    </source>
</evidence>
<gene>
    <name evidence="1" type="ORF">GGR04_002350</name>
</gene>
<organism evidence="1 2">
    <name type="scientific">Aureimonas pseudogalii</name>
    <dbReference type="NCBI Taxonomy" id="1744844"/>
    <lineage>
        <taxon>Bacteria</taxon>
        <taxon>Pseudomonadati</taxon>
        <taxon>Pseudomonadota</taxon>
        <taxon>Alphaproteobacteria</taxon>
        <taxon>Hyphomicrobiales</taxon>
        <taxon>Aurantimonadaceae</taxon>
        <taxon>Aureimonas</taxon>
    </lineage>
</organism>
<reference evidence="1 2" key="1">
    <citation type="submission" date="2020-08" db="EMBL/GenBank/DDBJ databases">
        <title>Genomic Encyclopedia of Type Strains, Phase IV (KMG-IV): sequencing the most valuable type-strain genomes for metagenomic binning, comparative biology and taxonomic classification.</title>
        <authorList>
            <person name="Goeker M."/>
        </authorList>
    </citation>
    <scope>NUCLEOTIDE SEQUENCE [LARGE SCALE GENOMIC DNA]</scope>
    <source>
        <strain evidence="1 2">DSM 102238</strain>
    </source>
</reference>
<name>A0A7W6H4V7_9HYPH</name>
<proteinExistence type="predicted"/>
<sequence length="110" mass="10968">MAKVTVTFCQVGNRSIEGGSMPVPRFAGSRSEVLASGAASVASTLASGDPPGSGFVSVTAEEGAVWIACGAAPVAQLPAAGAPVSGFLVLDGQTRDFALDFGDRIAVLDR</sequence>
<accession>A0A7W6H4V7</accession>
<evidence type="ECO:0000313" key="1">
    <source>
        <dbReference type="EMBL" id="MBB3998509.1"/>
    </source>
</evidence>
<protein>
    <submittedName>
        <fullName evidence="1">Uncharacterized protein</fullName>
    </submittedName>
</protein>
<dbReference type="Proteomes" id="UP000542776">
    <property type="component" value="Unassembled WGS sequence"/>
</dbReference>
<dbReference type="RefSeq" id="WP_183200052.1">
    <property type="nucleotide sequence ID" value="NZ_JACIEK010000005.1"/>
</dbReference>
<dbReference type="EMBL" id="JACIEK010000005">
    <property type="protein sequence ID" value="MBB3998509.1"/>
    <property type="molecule type" value="Genomic_DNA"/>
</dbReference>
<keyword evidence="2" id="KW-1185">Reference proteome</keyword>
<dbReference type="AlphaFoldDB" id="A0A7W6H4V7"/>
<comment type="caution">
    <text evidence="1">The sequence shown here is derived from an EMBL/GenBank/DDBJ whole genome shotgun (WGS) entry which is preliminary data.</text>
</comment>